<accession>A0A949JHH3</accession>
<dbReference type="GO" id="GO:0005886">
    <property type="term" value="C:plasma membrane"/>
    <property type="evidence" value="ECO:0007669"/>
    <property type="project" value="UniProtKB-SubCell"/>
</dbReference>
<sequence>MFVAPDPGRVRLRTSLRAVAGVGLAVAATLPWVGLESAVVAGVAALLALFTVNDPTVRSQALTTVLLPPVGLASLALAASLHDQPLLRDGAFLVVVFLTVYARRFGPRGNAVGIFAFMMFFVAQFLRAAPADLAALCVAVPTALAATSLVRFGLWCVERGRPLPPVPSPLSGRGLRRPTTRQAFQALVACALALAAGQALSQERWYWAVGAAWWIFVNTSSRGETLVRGFRRFLGTACGVVAGLLVALPVDGAPVPTVLVVAVCVFGIFYTAAVSYSWMMFFVTLMVSVLYGLLGALHAGLLALRVVETTVGALAAVLAVACVLPVTTHLTTHAWIHRALRCMQRCTAEAAARLSGDEEAAPAARAAELEVLLGRARLSLAPLVHPLNPLCARKERARQVLALLDDCARQVHGLAEVAADPSASHDARLMAACWRVEAAVQDLVREGDRAVALVRPTWLAGVPQQHPGADRALVHLRDLESALAGLAAPLHSEPGAPLPQR</sequence>
<dbReference type="RefSeq" id="WP_211042100.1">
    <property type="nucleotide sequence ID" value="NZ_JAELVF020000002.1"/>
</dbReference>
<feature type="transmembrane region" description="Helical" evidence="7">
    <location>
        <begin position="61"/>
        <end position="79"/>
    </location>
</feature>
<dbReference type="AlphaFoldDB" id="A0A949JHH3"/>
<keyword evidence="3 7" id="KW-0812">Transmembrane</keyword>
<feature type="transmembrane region" description="Helical" evidence="7">
    <location>
        <begin position="133"/>
        <end position="154"/>
    </location>
</feature>
<evidence type="ECO:0000256" key="3">
    <source>
        <dbReference type="ARBA" id="ARBA00022692"/>
    </source>
</evidence>
<comment type="similarity">
    <text evidence="6">Belongs to the YccS/YhfK family.</text>
</comment>
<proteinExistence type="inferred from homology"/>
<dbReference type="InterPro" id="IPR049453">
    <property type="entry name" value="Memb_transporter_dom"/>
</dbReference>
<keyword evidence="10" id="KW-1185">Reference proteome</keyword>
<feature type="transmembrane region" description="Helical" evidence="7">
    <location>
        <begin position="85"/>
        <end position="102"/>
    </location>
</feature>
<reference evidence="9" key="1">
    <citation type="submission" date="2021-06" db="EMBL/GenBank/DDBJ databases">
        <title>Sequencing of actinobacteria type strains.</title>
        <authorList>
            <person name="Nguyen G.-S."/>
            <person name="Wentzel A."/>
        </authorList>
    </citation>
    <scope>NUCLEOTIDE SEQUENCE</scope>
    <source>
        <strain evidence="9">P38-E01</strain>
    </source>
</reference>
<comment type="subcellular location">
    <subcellularLocation>
        <location evidence="1">Cell membrane</location>
        <topology evidence="1">Multi-pass membrane protein</topology>
    </subcellularLocation>
</comment>
<feature type="domain" description="Integral membrane bound transporter" evidence="8">
    <location>
        <begin position="192"/>
        <end position="318"/>
    </location>
</feature>
<feature type="transmembrane region" description="Helical" evidence="7">
    <location>
        <begin position="109"/>
        <end position="127"/>
    </location>
</feature>
<evidence type="ECO:0000259" key="8">
    <source>
        <dbReference type="Pfam" id="PF13515"/>
    </source>
</evidence>
<evidence type="ECO:0000313" key="9">
    <source>
        <dbReference type="EMBL" id="MBU7600218.1"/>
    </source>
</evidence>
<gene>
    <name evidence="9" type="ORF">JGS22_021935</name>
</gene>
<evidence type="ECO:0000313" key="10">
    <source>
        <dbReference type="Proteomes" id="UP000694501"/>
    </source>
</evidence>
<dbReference type="PANTHER" id="PTHR30509">
    <property type="entry name" value="P-HYDROXYBENZOIC ACID EFFLUX PUMP SUBUNIT-RELATED"/>
    <property type="match status" value="1"/>
</dbReference>
<feature type="transmembrane region" description="Helical" evidence="7">
    <location>
        <begin position="313"/>
        <end position="336"/>
    </location>
</feature>
<comment type="caution">
    <text evidence="9">The sequence shown here is derived from an EMBL/GenBank/DDBJ whole genome shotgun (WGS) entry which is preliminary data.</text>
</comment>
<evidence type="ECO:0000256" key="6">
    <source>
        <dbReference type="ARBA" id="ARBA00043993"/>
    </source>
</evidence>
<feature type="transmembrane region" description="Helical" evidence="7">
    <location>
        <begin position="233"/>
        <end position="250"/>
    </location>
</feature>
<dbReference type="Pfam" id="PF13515">
    <property type="entry name" value="FUSC_2"/>
    <property type="match status" value="1"/>
</dbReference>
<keyword evidence="5 7" id="KW-0472">Membrane</keyword>
<keyword evidence="2" id="KW-1003">Cell membrane</keyword>
<dbReference type="EMBL" id="JAELVF020000002">
    <property type="protein sequence ID" value="MBU7600218.1"/>
    <property type="molecule type" value="Genomic_DNA"/>
</dbReference>
<organism evidence="9 10">
    <name type="scientific">Streptomyces tardus</name>
    <dbReference type="NCBI Taxonomy" id="2780544"/>
    <lineage>
        <taxon>Bacteria</taxon>
        <taxon>Bacillati</taxon>
        <taxon>Actinomycetota</taxon>
        <taxon>Actinomycetes</taxon>
        <taxon>Kitasatosporales</taxon>
        <taxon>Streptomycetaceae</taxon>
        <taxon>Streptomyces</taxon>
    </lineage>
</organism>
<evidence type="ECO:0000256" key="1">
    <source>
        <dbReference type="ARBA" id="ARBA00004651"/>
    </source>
</evidence>
<evidence type="ECO:0000256" key="5">
    <source>
        <dbReference type="ARBA" id="ARBA00023136"/>
    </source>
</evidence>
<evidence type="ECO:0000256" key="2">
    <source>
        <dbReference type="ARBA" id="ARBA00022475"/>
    </source>
</evidence>
<feature type="transmembrane region" description="Helical" evidence="7">
    <location>
        <begin position="20"/>
        <end position="49"/>
    </location>
</feature>
<dbReference type="PANTHER" id="PTHR30509:SF9">
    <property type="entry name" value="MULTIDRUG RESISTANCE PROTEIN MDTO"/>
    <property type="match status" value="1"/>
</dbReference>
<evidence type="ECO:0000256" key="4">
    <source>
        <dbReference type="ARBA" id="ARBA00022989"/>
    </source>
</evidence>
<feature type="transmembrane region" description="Helical" evidence="7">
    <location>
        <begin position="281"/>
        <end position="307"/>
    </location>
</feature>
<dbReference type="Proteomes" id="UP000694501">
    <property type="component" value="Unassembled WGS sequence"/>
</dbReference>
<keyword evidence="4 7" id="KW-1133">Transmembrane helix</keyword>
<name>A0A949JHH3_9ACTN</name>
<protein>
    <submittedName>
        <fullName evidence="9">FUSC family protein</fullName>
    </submittedName>
</protein>
<feature type="transmembrane region" description="Helical" evidence="7">
    <location>
        <begin position="256"/>
        <end position="274"/>
    </location>
</feature>
<evidence type="ECO:0000256" key="7">
    <source>
        <dbReference type="SAM" id="Phobius"/>
    </source>
</evidence>